<dbReference type="InterPro" id="IPR011836">
    <property type="entry name" value="YhdP"/>
</dbReference>
<keyword evidence="5" id="KW-1185">Reference proteome</keyword>
<evidence type="ECO:0000256" key="1">
    <source>
        <dbReference type="SAM" id="MobiDB-lite"/>
    </source>
</evidence>
<keyword evidence="2" id="KW-1133">Transmembrane helix</keyword>
<accession>A0ABP7MSF1</accession>
<feature type="domain" description="YhdP central" evidence="3">
    <location>
        <begin position="10"/>
        <end position="1274"/>
    </location>
</feature>
<feature type="region of interest" description="Disordered" evidence="1">
    <location>
        <begin position="992"/>
        <end position="1014"/>
    </location>
</feature>
<evidence type="ECO:0000259" key="3">
    <source>
        <dbReference type="Pfam" id="PF13116"/>
    </source>
</evidence>
<comment type="caution">
    <text evidence="4">The sequence shown here is derived from an EMBL/GenBank/DDBJ whole genome shotgun (WGS) entry which is preliminary data.</text>
</comment>
<dbReference type="EMBL" id="BAAAZU010000024">
    <property type="protein sequence ID" value="GAA3929322.1"/>
    <property type="molecule type" value="Genomic_DNA"/>
</dbReference>
<gene>
    <name evidence="4" type="ORF">GCM10022229_23740</name>
</gene>
<keyword evidence="2" id="KW-0812">Transmembrane</keyword>
<dbReference type="InterPro" id="IPR025263">
    <property type="entry name" value="YhdP_central"/>
</dbReference>
<dbReference type="Proteomes" id="UP001501727">
    <property type="component" value="Unassembled WGS sequence"/>
</dbReference>
<proteinExistence type="predicted"/>
<dbReference type="PANTHER" id="PTHR38690:SF1">
    <property type="entry name" value="PROTEASE"/>
    <property type="match status" value="1"/>
</dbReference>
<keyword evidence="2" id="KW-0472">Membrane</keyword>
<evidence type="ECO:0000256" key="2">
    <source>
        <dbReference type="SAM" id="Phobius"/>
    </source>
</evidence>
<evidence type="ECO:0000313" key="5">
    <source>
        <dbReference type="Proteomes" id="UP001501727"/>
    </source>
</evidence>
<reference evidence="5" key="1">
    <citation type="journal article" date="2019" name="Int. J. Syst. Evol. Microbiol.">
        <title>The Global Catalogue of Microorganisms (GCM) 10K type strain sequencing project: providing services to taxonomists for standard genome sequencing and annotation.</title>
        <authorList>
            <consortium name="The Broad Institute Genomics Platform"/>
            <consortium name="The Broad Institute Genome Sequencing Center for Infectious Disease"/>
            <person name="Wu L."/>
            <person name="Ma J."/>
        </authorList>
    </citation>
    <scope>NUCLEOTIDE SEQUENCE [LARGE SCALE GENOMIC DNA]</scope>
    <source>
        <strain evidence="5">JCM 16916</strain>
    </source>
</reference>
<dbReference type="NCBIfam" id="TIGR02099">
    <property type="entry name" value="YhdP family protein"/>
    <property type="match status" value="1"/>
</dbReference>
<feature type="transmembrane region" description="Helical" evidence="2">
    <location>
        <begin position="16"/>
        <end position="39"/>
    </location>
</feature>
<dbReference type="Pfam" id="PF13116">
    <property type="entry name" value="YhdP"/>
    <property type="match status" value="1"/>
</dbReference>
<feature type="region of interest" description="Disordered" evidence="1">
    <location>
        <begin position="1261"/>
        <end position="1326"/>
    </location>
</feature>
<organism evidence="4 5">
    <name type="scientific">Luteimonas lutimaris</name>
    <dbReference type="NCBI Taxonomy" id="698645"/>
    <lineage>
        <taxon>Bacteria</taxon>
        <taxon>Pseudomonadati</taxon>
        <taxon>Pseudomonadota</taxon>
        <taxon>Gammaproteobacteria</taxon>
        <taxon>Lysobacterales</taxon>
        <taxon>Lysobacteraceae</taxon>
        <taxon>Luteimonas</taxon>
    </lineage>
</organism>
<protein>
    <submittedName>
        <fullName evidence="4">YhdP family protein</fullName>
    </submittedName>
</protein>
<evidence type="ECO:0000313" key="4">
    <source>
        <dbReference type="EMBL" id="GAA3929322.1"/>
    </source>
</evidence>
<name>A0ABP7MSF1_9GAMM</name>
<feature type="compositionally biased region" description="Low complexity" evidence="1">
    <location>
        <begin position="992"/>
        <end position="1002"/>
    </location>
</feature>
<sequence>MPKAWSHRLRRARRGLWYVLAGALVVMALVAGIVSQVVLPWAERHPERIEAWLSARAGRSVSFDQVETQWTRRGPLLRLDGMRIGDGADAVPIGAAEVLVSQYAGLLPGSSFTELRLRGLELTLQRGDDGRWQVRGLPGDRKPGGDPFSALEGLGELQVIGGRLHVEAPALGIAAHVPRIDMRLRVDGDRVRIGMRAWARAGAAPVEARAQFGRAGGDGRAYVAAKQVALAQWSPLLHAAGITVADGSGRIEAWTTLRDHRISSVTVDADLQALQLQGAALENATASRVAFGKVQLRGRWQAVDGGWRADAPLLRIGDGKDAQVLDGLVVAGGQRQALLAERIDAGPLLALAALSDRVAPGLRHWLLDARPDVVLHDVELAGAGGGRLRVHAGIEGLRFAAHGDAPGISGVAGTLDGDAGGLVFEFDPEATLRFDWPSGFGAPHDVTLRGRVAGWREGADWRVETPALRVDGDDYGADVRGGMTFEGDGTRPRIDMAARLDETRVPVARRFWVRYLMSEAALHWLDTALVDGRVLDGRAVVSGDLDDWPFHSDAHKGLFEATGRLAGAVVRFQPDWPAAEHIDADVAFVGNGFTVKGRGTLADVAIPRLQAGIADFGEADLRIDADAKADAGKLLALLRASPLHDEHAETLDNLAASGPTTAGFSLDLPLHHDAPAPKIAGRVELAGVNLAEKRWKLDFDEVRGAASYDHEGFSAGALRAVHLGQPGRLSLRAGKGHVREGGNAFEAEATAAFDAHELLDQAPDMAWLKPYVDGRSPWTIAVSIGTAVAGTAADTLPPTRLRLQSSLEGTRLALPAPLEKPAVESLPTTVETMLPLGAGDIRVAFGQRLALRARSAGNRTGVRVALGSDRVAEAPPASGLVATGRTPTLDAIDWTALATGGKGGGSLPLRNIDIQVDRLLLLGGSFADARLRAQPSRAGTDVRVDSERLAGSLSIPDADGAPITGRFSRVSWAMPARPAATDAAGKPIAAASAAGAAGSPPATDNGAGIDPSSIPPLSIDIDELRLGELALGKAEVRTHPVPAGLRVDRLQAQSQKQRIDISGDWLGRGANARTRLTADVHSEDFGALLAGFGYGGRLAGGNGEARLDANWPGSPAGFQLAGLQGSLAIAIKEGQLVEVEPGAGRVLGLLSVAELPRRLMLDFRDLFSKGFAFNRIGGNIAFGGGQARSDDMHIDGPAAEIRIRGSADLRARTFDQHIDVLPRSGNLLTVAGALAGGPVGAAVGALTNAVLKKPLGEMGAKSYRVSGPWADPKVDVVSRGTAPEPPAPASSARPPDADTADAPQPSEAPPGTDGLPNGAAAPNSGP</sequence>
<dbReference type="PANTHER" id="PTHR38690">
    <property type="entry name" value="PROTEASE-RELATED"/>
    <property type="match status" value="1"/>
</dbReference>
<dbReference type="RefSeq" id="WP_344760205.1">
    <property type="nucleotide sequence ID" value="NZ_BAAAZU010000024.1"/>
</dbReference>